<name>A0ABD5QHY6_9EURY</name>
<keyword evidence="1" id="KW-0479">Metal-binding</keyword>
<keyword evidence="5" id="KW-1185">Reference proteome</keyword>
<dbReference type="SUPFAM" id="SSF53649">
    <property type="entry name" value="Alkaline phosphatase-like"/>
    <property type="match status" value="1"/>
</dbReference>
<protein>
    <submittedName>
        <fullName evidence="4">Sulfatase</fullName>
    </submittedName>
</protein>
<evidence type="ECO:0000313" key="4">
    <source>
        <dbReference type="EMBL" id="MFC4989216.1"/>
    </source>
</evidence>
<dbReference type="AlphaFoldDB" id="A0ABD5QHY6"/>
<keyword evidence="2" id="KW-0378">Hydrolase</keyword>
<dbReference type="GO" id="GO:0016787">
    <property type="term" value="F:hydrolase activity"/>
    <property type="evidence" value="ECO:0007669"/>
    <property type="project" value="UniProtKB-KW"/>
</dbReference>
<evidence type="ECO:0000256" key="2">
    <source>
        <dbReference type="ARBA" id="ARBA00022801"/>
    </source>
</evidence>
<evidence type="ECO:0000256" key="1">
    <source>
        <dbReference type="ARBA" id="ARBA00022723"/>
    </source>
</evidence>
<sequence length="480" mass="55157">MPDRPNILWICTDQQRYDTLGCYGNDFVETPNIDTLAESGVQFNQAFSQSPVCVPSRASFLTGRYPRTTRVHGNGYSIPDDETLVTRRLADEGYVCGLSGKLHVSPAHPESTDLPMGERRIDDGYADFQWSHDITHASPANEYQRWLLEEGVKYETHRVEGCPYVKVGMRPEYHQTTWCARKAESFIELAVNNDEPWLYSVNPFDPHHAFEAPDSYLQRYLDHLEEIPLPDYELGELNDKPPWYRACHENAYTMEGLIPYTDMDDREHRIVIASYWAMCDLIDDAVGRLVNALERTGQREDTLVVFTSDHGELLGDHGIYLKGPFFYEESLRVPLLVSWPGEIREGVQTDELVELVDLAPTFMDATGLDVPQAMQGESLWPFLTDETDFHRDSVYAEAYDLVGWQEPTDYSTMVRTDEYKLVRHHRTDQGELYDLSEDPGEKLNRWDDPAYTDVRAELLTTLSDRMADTVDPAPKRHAPW</sequence>
<dbReference type="PANTHER" id="PTHR45953">
    <property type="entry name" value="IDURONATE 2-SULFATASE"/>
    <property type="match status" value="1"/>
</dbReference>
<evidence type="ECO:0000313" key="5">
    <source>
        <dbReference type="Proteomes" id="UP001595925"/>
    </source>
</evidence>
<organism evidence="4 5">
    <name type="scientific">Saliphagus infecundisoli</name>
    <dbReference type="NCBI Taxonomy" id="1849069"/>
    <lineage>
        <taxon>Archaea</taxon>
        <taxon>Methanobacteriati</taxon>
        <taxon>Methanobacteriota</taxon>
        <taxon>Stenosarchaea group</taxon>
        <taxon>Halobacteria</taxon>
        <taxon>Halobacteriales</taxon>
        <taxon>Natrialbaceae</taxon>
        <taxon>Saliphagus</taxon>
    </lineage>
</organism>
<accession>A0ABD5QHY6</accession>
<dbReference type="InterPro" id="IPR017850">
    <property type="entry name" value="Alkaline_phosphatase_core_sf"/>
</dbReference>
<gene>
    <name evidence="4" type="ORF">ACFPFO_15875</name>
</gene>
<dbReference type="EMBL" id="JBHSJG010000042">
    <property type="protein sequence ID" value="MFC4989216.1"/>
    <property type="molecule type" value="Genomic_DNA"/>
</dbReference>
<dbReference type="InterPro" id="IPR000917">
    <property type="entry name" value="Sulfatase_N"/>
</dbReference>
<dbReference type="Gene3D" id="3.40.720.10">
    <property type="entry name" value="Alkaline Phosphatase, subunit A"/>
    <property type="match status" value="1"/>
</dbReference>
<dbReference type="Proteomes" id="UP001595925">
    <property type="component" value="Unassembled WGS sequence"/>
</dbReference>
<feature type="domain" description="Sulfatase N-terminal" evidence="3">
    <location>
        <begin position="5"/>
        <end position="367"/>
    </location>
</feature>
<comment type="caution">
    <text evidence="4">The sequence shown here is derived from an EMBL/GenBank/DDBJ whole genome shotgun (WGS) entry which is preliminary data.</text>
</comment>
<dbReference type="RefSeq" id="WP_224830241.1">
    <property type="nucleotide sequence ID" value="NZ_JAIVEF010000043.1"/>
</dbReference>
<dbReference type="PANTHER" id="PTHR45953:SF1">
    <property type="entry name" value="IDURONATE 2-SULFATASE"/>
    <property type="match status" value="1"/>
</dbReference>
<dbReference type="GO" id="GO:0046872">
    <property type="term" value="F:metal ion binding"/>
    <property type="evidence" value="ECO:0007669"/>
    <property type="project" value="UniProtKB-KW"/>
</dbReference>
<evidence type="ECO:0000259" key="3">
    <source>
        <dbReference type="Pfam" id="PF00884"/>
    </source>
</evidence>
<reference evidence="4 5" key="1">
    <citation type="journal article" date="2019" name="Int. J. Syst. Evol. Microbiol.">
        <title>The Global Catalogue of Microorganisms (GCM) 10K type strain sequencing project: providing services to taxonomists for standard genome sequencing and annotation.</title>
        <authorList>
            <consortium name="The Broad Institute Genomics Platform"/>
            <consortium name="The Broad Institute Genome Sequencing Center for Infectious Disease"/>
            <person name="Wu L."/>
            <person name="Ma J."/>
        </authorList>
    </citation>
    <scope>NUCLEOTIDE SEQUENCE [LARGE SCALE GENOMIC DNA]</scope>
    <source>
        <strain evidence="4 5">CGMCC 1.15824</strain>
    </source>
</reference>
<dbReference type="Pfam" id="PF00884">
    <property type="entry name" value="Sulfatase"/>
    <property type="match status" value="1"/>
</dbReference>
<proteinExistence type="predicted"/>